<feature type="transmembrane region" description="Helical" evidence="9">
    <location>
        <begin position="212"/>
        <end position="237"/>
    </location>
</feature>
<dbReference type="Proteomes" id="UP001583193">
    <property type="component" value="Unassembled WGS sequence"/>
</dbReference>
<evidence type="ECO:0000256" key="7">
    <source>
        <dbReference type="ARBA" id="ARBA00038459"/>
    </source>
</evidence>
<keyword evidence="3" id="KW-1003">Cell membrane</keyword>
<feature type="transmembrane region" description="Helical" evidence="9">
    <location>
        <begin position="418"/>
        <end position="445"/>
    </location>
</feature>
<feature type="transmembrane region" description="Helical" evidence="9">
    <location>
        <begin position="392"/>
        <end position="412"/>
    </location>
</feature>
<reference evidence="11 12" key="1">
    <citation type="journal article" date="2024" name="IMA Fungus">
        <title>IMA Genome - F19 : A genome assembly and annotation guide to empower mycologists, including annotated draft genome sequences of Ceratocystis pirilliformis, Diaporthe australafricana, Fusarium ophioides, Paecilomyces lecythidis, and Sporothrix stenoceras.</title>
        <authorList>
            <person name="Aylward J."/>
            <person name="Wilson A.M."/>
            <person name="Visagie C.M."/>
            <person name="Spraker J."/>
            <person name="Barnes I."/>
            <person name="Buitendag C."/>
            <person name="Ceriani C."/>
            <person name="Del Mar Angel L."/>
            <person name="du Plessis D."/>
            <person name="Fuchs T."/>
            <person name="Gasser K."/>
            <person name="Kramer D."/>
            <person name="Li W."/>
            <person name="Munsamy K."/>
            <person name="Piso A."/>
            <person name="Price J.L."/>
            <person name="Sonnekus B."/>
            <person name="Thomas C."/>
            <person name="van der Nest A."/>
            <person name="van Dijk A."/>
            <person name="van Heerden A."/>
            <person name="van Vuuren N."/>
            <person name="Yilmaz N."/>
            <person name="Duong T.A."/>
            <person name="van der Merwe N.A."/>
            <person name="Wingfield M.J."/>
            <person name="Wingfield B.D."/>
        </authorList>
    </citation>
    <scope>NUCLEOTIDE SEQUENCE [LARGE SCALE GENOMIC DNA]</scope>
    <source>
        <strain evidence="11 12">CMW 18167</strain>
    </source>
</reference>
<name>A0ABR3X3F2_9EURO</name>
<comment type="similarity">
    <text evidence="7">Belongs to the major facilitator superfamily. DHA1 family. Polyamines/proton antiporter (TC 2.A.1.2.16) subfamily.</text>
</comment>
<feature type="transmembrane region" description="Helical" evidence="9">
    <location>
        <begin position="243"/>
        <end position="268"/>
    </location>
</feature>
<dbReference type="InterPro" id="IPR020846">
    <property type="entry name" value="MFS_dom"/>
</dbReference>
<accession>A0ABR3X3F2</accession>
<protein>
    <recommendedName>
        <fullName evidence="10">Major facilitator superfamily (MFS) profile domain-containing protein</fullName>
    </recommendedName>
</protein>
<proteinExistence type="inferred from homology"/>
<comment type="subcellular location">
    <subcellularLocation>
        <location evidence="1">Cell membrane</location>
        <topology evidence="1">Multi-pass membrane protein</topology>
    </subcellularLocation>
</comment>
<keyword evidence="4 9" id="KW-0812">Transmembrane</keyword>
<dbReference type="CDD" id="cd17323">
    <property type="entry name" value="MFS_Tpo1_MDR_like"/>
    <property type="match status" value="1"/>
</dbReference>
<feature type="region of interest" description="Disordered" evidence="8">
    <location>
        <begin position="1"/>
        <end position="26"/>
    </location>
</feature>
<gene>
    <name evidence="11" type="ORF">Plec18167_007504</name>
</gene>
<evidence type="ECO:0000256" key="1">
    <source>
        <dbReference type="ARBA" id="ARBA00004651"/>
    </source>
</evidence>
<feature type="transmembrane region" description="Helical" evidence="9">
    <location>
        <begin position="176"/>
        <end position="200"/>
    </location>
</feature>
<sequence>MAVTDIEMETEEKSHNDAKNKGSQVPLPSQLSHCRWIVDQGGLTDAVICYPYSGSGEVDDPYVVHWIPNDPRNPLNLSTKMKWLITMTVGGTTMTAALISSGYSGGINQVMEHFDVSREVATLGMSLFVIGFAFGPFLWAPLGEIYGRQRIFCLTVFGLTVFTAAAAGSQNIQTLLILRLIAGVFGASPMTNAGGVLADIWPPAQRGLAMNIFSVAPSLGPVFGPVIGGFIGMLHGWRWVQAFMAFLAGFFWVVGMLIVPETYAPVLLHRRAEKLSKLTGKAYWSKGDDNRKTKSESFKIALLRPWRLLLREPIVTALSFYSAIIFGTLYMFFAAYPIVYEQTRKWNQGVSTLPFIAIFIGLMSSFIYMVPENRHYIKVQQQNGGHAPPETRLRPALVGCYAIPIGIFWFAWTNSPSVHWLASVAAGVPFGFGFGLVFVSILNYLMDAYTIFSASAFAANTVLRCSFGAVFPLFASYMYSGLGIHWASSVPAFLAVLCVPFPMIFAAYGPAIRKRCKFSAESAAYLQSLQEVSIAQANTEDGGQKVVAGEGISEV</sequence>
<evidence type="ECO:0000256" key="6">
    <source>
        <dbReference type="ARBA" id="ARBA00023136"/>
    </source>
</evidence>
<feature type="transmembrane region" description="Helical" evidence="9">
    <location>
        <begin position="151"/>
        <end position="170"/>
    </location>
</feature>
<keyword evidence="6 9" id="KW-0472">Membrane</keyword>
<dbReference type="PROSITE" id="PS50850">
    <property type="entry name" value="MFS"/>
    <property type="match status" value="1"/>
</dbReference>
<evidence type="ECO:0000256" key="9">
    <source>
        <dbReference type="SAM" id="Phobius"/>
    </source>
</evidence>
<feature type="compositionally biased region" description="Basic and acidic residues" evidence="8">
    <location>
        <begin position="11"/>
        <end position="20"/>
    </location>
</feature>
<organism evidence="11 12">
    <name type="scientific">Paecilomyces lecythidis</name>
    <dbReference type="NCBI Taxonomy" id="3004212"/>
    <lineage>
        <taxon>Eukaryota</taxon>
        <taxon>Fungi</taxon>
        <taxon>Dikarya</taxon>
        <taxon>Ascomycota</taxon>
        <taxon>Pezizomycotina</taxon>
        <taxon>Eurotiomycetes</taxon>
        <taxon>Eurotiomycetidae</taxon>
        <taxon>Eurotiales</taxon>
        <taxon>Thermoascaceae</taxon>
        <taxon>Paecilomyces</taxon>
    </lineage>
</organism>
<feature type="transmembrane region" description="Helical" evidence="9">
    <location>
        <begin position="314"/>
        <end position="339"/>
    </location>
</feature>
<dbReference type="Pfam" id="PF07690">
    <property type="entry name" value="MFS_1"/>
    <property type="match status" value="1"/>
</dbReference>
<feature type="domain" description="Major facilitator superfamily (MFS) profile" evidence="10">
    <location>
        <begin position="84"/>
        <end position="513"/>
    </location>
</feature>
<evidence type="ECO:0000256" key="2">
    <source>
        <dbReference type="ARBA" id="ARBA00022448"/>
    </source>
</evidence>
<dbReference type="EMBL" id="JAVDPF010000031">
    <property type="protein sequence ID" value="KAL1870370.1"/>
    <property type="molecule type" value="Genomic_DNA"/>
</dbReference>
<dbReference type="PANTHER" id="PTHR23502:SF186">
    <property type="entry name" value="MAJOR FACILITATOR SUPERFAMILY (MFS) PROFILE DOMAIN-CONTAINING PROTEIN"/>
    <property type="match status" value="1"/>
</dbReference>
<evidence type="ECO:0000256" key="3">
    <source>
        <dbReference type="ARBA" id="ARBA00022475"/>
    </source>
</evidence>
<evidence type="ECO:0000313" key="11">
    <source>
        <dbReference type="EMBL" id="KAL1870370.1"/>
    </source>
</evidence>
<evidence type="ECO:0000256" key="4">
    <source>
        <dbReference type="ARBA" id="ARBA00022692"/>
    </source>
</evidence>
<keyword evidence="12" id="KW-1185">Reference proteome</keyword>
<comment type="caution">
    <text evidence="11">The sequence shown here is derived from an EMBL/GenBank/DDBJ whole genome shotgun (WGS) entry which is preliminary data.</text>
</comment>
<evidence type="ECO:0000313" key="12">
    <source>
        <dbReference type="Proteomes" id="UP001583193"/>
    </source>
</evidence>
<evidence type="ECO:0000256" key="8">
    <source>
        <dbReference type="SAM" id="MobiDB-lite"/>
    </source>
</evidence>
<feature type="compositionally biased region" description="Acidic residues" evidence="8">
    <location>
        <begin position="1"/>
        <end position="10"/>
    </location>
</feature>
<dbReference type="InterPro" id="IPR036259">
    <property type="entry name" value="MFS_trans_sf"/>
</dbReference>
<feature type="transmembrane region" description="Helical" evidence="9">
    <location>
        <begin position="81"/>
        <end position="100"/>
    </location>
</feature>
<dbReference type="InterPro" id="IPR011701">
    <property type="entry name" value="MFS"/>
</dbReference>
<feature type="transmembrane region" description="Helical" evidence="9">
    <location>
        <begin position="351"/>
        <end position="371"/>
    </location>
</feature>
<dbReference type="Gene3D" id="1.20.1250.20">
    <property type="entry name" value="MFS general substrate transporter like domains"/>
    <property type="match status" value="1"/>
</dbReference>
<keyword evidence="2" id="KW-0813">Transport</keyword>
<feature type="transmembrane region" description="Helical" evidence="9">
    <location>
        <begin position="484"/>
        <end position="508"/>
    </location>
</feature>
<evidence type="ECO:0000259" key="10">
    <source>
        <dbReference type="PROSITE" id="PS50850"/>
    </source>
</evidence>
<keyword evidence="5 9" id="KW-1133">Transmembrane helix</keyword>
<evidence type="ECO:0000256" key="5">
    <source>
        <dbReference type="ARBA" id="ARBA00022989"/>
    </source>
</evidence>
<dbReference type="SUPFAM" id="SSF103473">
    <property type="entry name" value="MFS general substrate transporter"/>
    <property type="match status" value="1"/>
</dbReference>
<feature type="transmembrane region" description="Helical" evidence="9">
    <location>
        <begin position="457"/>
        <end position="478"/>
    </location>
</feature>
<dbReference type="PANTHER" id="PTHR23502">
    <property type="entry name" value="MAJOR FACILITATOR SUPERFAMILY"/>
    <property type="match status" value="1"/>
</dbReference>
<feature type="transmembrane region" description="Helical" evidence="9">
    <location>
        <begin position="120"/>
        <end position="139"/>
    </location>
</feature>